<comment type="similarity">
    <text evidence="1">Belongs to the short-chain dehydrogenases/reductases (SDR) family.</text>
</comment>
<evidence type="ECO:0000313" key="3">
    <source>
        <dbReference type="EMBL" id="MBX5023797.1"/>
    </source>
</evidence>
<dbReference type="CDD" id="cd05233">
    <property type="entry name" value="SDR_c"/>
    <property type="match status" value="1"/>
</dbReference>
<dbReference type="PRINTS" id="PR00080">
    <property type="entry name" value="SDRFAMILY"/>
</dbReference>
<dbReference type="PRINTS" id="PR00081">
    <property type="entry name" value="GDHRDH"/>
</dbReference>
<evidence type="ECO:0000256" key="1">
    <source>
        <dbReference type="ARBA" id="ARBA00006484"/>
    </source>
</evidence>
<protein>
    <submittedName>
        <fullName evidence="3">SDR family oxidoreductase</fullName>
    </submittedName>
</protein>
<accession>A0A9Q3R092</accession>
<evidence type="ECO:0000256" key="2">
    <source>
        <dbReference type="ARBA" id="ARBA00023002"/>
    </source>
</evidence>
<evidence type="ECO:0000313" key="4">
    <source>
        <dbReference type="Proteomes" id="UP000749740"/>
    </source>
</evidence>
<dbReference type="Pfam" id="PF13561">
    <property type="entry name" value="adh_short_C2"/>
    <property type="match status" value="1"/>
</dbReference>
<dbReference type="GO" id="GO:0016491">
    <property type="term" value="F:oxidoreductase activity"/>
    <property type="evidence" value="ECO:0007669"/>
    <property type="project" value="UniProtKB-KW"/>
</dbReference>
<dbReference type="GeneID" id="66140569"/>
<dbReference type="Gene3D" id="3.40.50.720">
    <property type="entry name" value="NAD(P)-binding Rossmann-like Domain"/>
    <property type="match status" value="1"/>
</dbReference>
<sequence>MEQSQYPEETVNAVAAQFPEFRDRAVLVTGGGSGIGAAIVEGFARQNAKVSFIDIAETAGRELAERLSRETAHPVLFYHADLRDIEAIRRTVDTVLATSGPIRVLVNNAAWDDRHEFDAVTEAYWDNNQAINLRHVFFTSQAVAPSMRTAGGGAIVNMSSIAFKLNMGGFPAYAAAKAAIVGLTKSMAGRLGPENIRVNCILPGMVVTERQMQLWLTEESIARSVEQQCLKVALKADAIVGPCLFLASDCAAAMTAQSLIVDGGVL</sequence>
<comment type="caution">
    <text evidence="3">The sequence shown here is derived from an EMBL/GenBank/DDBJ whole genome shotgun (WGS) entry which is preliminary data.</text>
</comment>
<dbReference type="AlphaFoldDB" id="A0A9Q3R092"/>
<dbReference type="PANTHER" id="PTHR43639:SF1">
    <property type="entry name" value="SHORT-CHAIN DEHYDROGENASE_REDUCTASE FAMILY PROTEIN"/>
    <property type="match status" value="1"/>
</dbReference>
<dbReference type="RefSeq" id="WP_207240733.1">
    <property type="nucleotide sequence ID" value="NZ_CP071454.1"/>
</dbReference>
<gene>
    <name evidence="3" type="ORF">HJB63_14640</name>
</gene>
<reference evidence="3" key="1">
    <citation type="submission" date="2020-04" db="EMBL/GenBank/DDBJ databases">
        <title>Global-level population genomics: horizontal gene transfer, symbiosis and evolution in Rhizobia.</title>
        <authorList>
            <person name="Gai Y."/>
        </authorList>
    </citation>
    <scope>NUCLEOTIDE SEQUENCE</scope>
    <source>
        <strain evidence="3">BLR57</strain>
    </source>
</reference>
<dbReference type="InterPro" id="IPR002347">
    <property type="entry name" value="SDR_fam"/>
</dbReference>
<name>A0A9Q3R092_9HYPH</name>
<dbReference type="PROSITE" id="PS00061">
    <property type="entry name" value="ADH_SHORT"/>
    <property type="match status" value="1"/>
</dbReference>
<dbReference type="Proteomes" id="UP000749740">
    <property type="component" value="Unassembled WGS sequence"/>
</dbReference>
<proteinExistence type="inferred from homology"/>
<dbReference type="InterPro" id="IPR020904">
    <property type="entry name" value="Sc_DH/Rdtase_CS"/>
</dbReference>
<dbReference type="SUPFAM" id="SSF51735">
    <property type="entry name" value="NAD(P)-binding Rossmann-fold domains"/>
    <property type="match status" value="1"/>
</dbReference>
<dbReference type="PANTHER" id="PTHR43639">
    <property type="entry name" value="OXIDOREDUCTASE, SHORT-CHAIN DEHYDROGENASE/REDUCTASE FAMILY (AFU_ORTHOLOGUE AFUA_5G02870)"/>
    <property type="match status" value="1"/>
</dbReference>
<keyword evidence="2" id="KW-0560">Oxidoreductase</keyword>
<dbReference type="InterPro" id="IPR036291">
    <property type="entry name" value="NAD(P)-bd_dom_sf"/>
</dbReference>
<dbReference type="FunFam" id="3.40.50.720:FF:000084">
    <property type="entry name" value="Short-chain dehydrogenase reductase"/>
    <property type="match status" value="1"/>
</dbReference>
<organism evidence="3 4">
    <name type="scientific">Rhizobium lentis</name>
    <dbReference type="NCBI Taxonomy" id="1138194"/>
    <lineage>
        <taxon>Bacteria</taxon>
        <taxon>Pseudomonadati</taxon>
        <taxon>Pseudomonadota</taxon>
        <taxon>Alphaproteobacteria</taxon>
        <taxon>Hyphomicrobiales</taxon>
        <taxon>Rhizobiaceae</taxon>
        <taxon>Rhizobium/Agrobacterium group</taxon>
        <taxon>Rhizobium</taxon>
    </lineage>
</organism>
<dbReference type="EMBL" id="JABDYC010000003">
    <property type="protein sequence ID" value="MBX5023797.1"/>
    <property type="molecule type" value="Genomic_DNA"/>
</dbReference>